<dbReference type="Proteomes" id="UP000007148">
    <property type="component" value="Unassembled WGS sequence"/>
</dbReference>
<organism evidence="1 2">
    <name type="scientific">Serendipita indica (strain DSM 11827)</name>
    <name type="common">Root endophyte fungus</name>
    <name type="synonym">Piriformospora indica</name>
    <dbReference type="NCBI Taxonomy" id="1109443"/>
    <lineage>
        <taxon>Eukaryota</taxon>
        <taxon>Fungi</taxon>
        <taxon>Dikarya</taxon>
        <taxon>Basidiomycota</taxon>
        <taxon>Agaricomycotina</taxon>
        <taxon>Agaricomycetes</taxon>
        <taxon>Sebacinales</taxon>
        <taxon>Serendipitaceae</taxon>
        <taxon>Serendipita</taxon>
    </lineage>
</organism>
<dbReference type="HOGENOM" id="CLU_015287_2_0_1"/>
<evidence type="ECO:0000313" key="2">
    <source>
        <dbReference type="Proteomes" id="UP000007148"/>
    </source>
</evidence>
<gene>
    <name evidence="1" type="ORF">PIIN_04055</name>
</gene>
<evidence type="ECO:0000313" key="1">
    <source>
        <dbReference type="EMBL" id="CCA70116.1"/>
    </source>
</evidence>
<dbReference type="SUPFAM" id="SSF52047">
    <property type="entry name" value="RNI-like"/>
    <property type="match status" value="1"/>
</dbReference>
<dbReference type="AlphaFoldDB" id="G4TFK0"/>
<dbReference type="EMBL" id="CAFZ01000072">
    <property type="protein sequence ID" value="CCA70116.1"/>
    <property type="molecule type" value="Genomic_DNA"/>
</dbReference>
<dbReference type="Gene3D" id="3.80.10.10">
    <property type="entry name" value="Ribonuclease Inhibitor"/>
    <property type="match status" value="1"/>
</dbReference>
<proteinExistence type="predicted"/>
<dbReference type="InParanoid" id="G4TFK0"/>
<comment type="caution">
    <text evidence="1">The sequence shown here is derived from an EMBL/GenBank/DDBJ whole genome shotgun (WGS) entry which is preliminary data.</text>
</comment>
<accession>G4TFK0</accession>
<protein>
    <submittedName>
        <fullName evidence="1">Uncharacterized protein</fullName>
    </submittedName>
</protein>
<dbReference type="InterPro" id="IPR032675">
    <property type="entry name" value="LRR_dom_sf"/>
</dbReference>
<keyword evidence="2" id="KW-1185">Reference proteome</keyword>
<sequence length="621" mass="70864">MDPIIVIENQPLTSQQYDLLAQIEQAAAGCAGNSDEISHVLLQEYNLATREANNAWEAAKPSINRLPSEILMRIFHAGRGLVGEQQFHGFLLNAINVCQQWMSILVENAVFWTTVIVDDKMEDLEATIATVLVLSKNLPLNLDYKRGSYSINLVAPLIRPHLHRIRRLMVAEGECRSNEDVFIPNCVFVALQDVQINSTIINAQEFLLIQPKLAQYASLAKDTGLVHLIVDETRLKDVELWYFHLSQLQRLDNLEGVKRVTLAWPNAVSSDWTENRTPLKWSSFSAYGMEWKIVRNIIQRCTNYVVELDMEINVHDTEKFLRSLEALIRLETLSVSLIEARGSLRPFKQPGVLARPLPMLRTIRLRLNTMLTLAEDTISICDAFIRRGCYIHHLYIAGFPNYMVSSQSLKGLDHLRSLKLSDSKIQIDDPQPLEFPLLGTLGIECPISTLWLFNNPSVRRLQFSIDADEWSPSHNLPLLILSDEQWPNLKSLSISLLTRRYAILTVQLRLSNLHELIASGDALVAGICYNMALYPESLPLLQDLRLWTAPEWDILFILLERRNFVRLQGVRPIKRITLYRLIPEHMQLAISMLLGGYIVTRPPTYELSRQAISKILIDPNT</sequence>
<name>G4TFK0_SERID</name>
<reference evidence="1 2" key="1">
    <citation type="journal article" date="2011" name="PLoS Pathog.">
        <title>Endophytic Life Strategies Decoded by Genome and Transcriptome Analyses of the Mutualistic Root Symbiont Piriformospora indica.</title>
        <authorList>
            <person name="Zuccaro A."/>
            <person name="Lahrmann U."/>
            <person name="Guldener U."/>
            <person name="Langen G."/>
            <person name="Pfiffi S."/>
            <person name="Biedenkopf D."/>
            <person name="Wong P."/>
            <person name="Samans B."/>
            <person name="Grimm C."/>
            <person name="Basiewicz M."/>
            <person name="Murat C."/>
            <person name="Martin F."/>
            <person name="Kogel K.H."/>
        </authorList>
    </citation>
    <scope>NUCLEOTIDE SEQUENCE [LARGE SCALE GENOMIC DNA]</scope>
    <source>
        <strain evidence="1 2">DSM 11827</strain>
    </source>
</reference>
<dbReference type="OrthoDB" id="3229088at2759"/>